<feature type="signal peptide" evidence="1">
    <location>
        <begin position="1"/>
        <end position="20"/>
    </location>
</feature>
<proteinExistence type="predicted"/>
<organism evidence="2 3">
    <name type="scientific">Lithohypha guttulata</name>
    <dbReference type="NCBI Taxonomy" id="1690604"/>
    <lineage>
        <taxon>Eukaryota</taxon>
        <taxon>Fungi</taxon>
        <taxon>Dikarya</taxon>
        <taxon>Ascomycota</taxon>
        <taxon>Pezizomycotina</taxon>
        <taxon>Eurotiomycetes</taxon>
        <taxon>Chaetothyriomycetidae</taxon>
        <taxon>Chaetothyriales</taxon>
        <taxon>Trichomeriaceae</taxon>
        <taxon>Lithohypha</taxon>
    </lineage>
</organism>
<keyword evidence="1" id="KW-0732">Signal</keyword>
<gene>
    <name evidence="2" type="ORF">LTR24_000026</name>
</gene>
<feature type="chain" id="PRO_5045711947" evidence="1">
    <location>
        <begin position="21"/>
        <end position="196"/>
    </location>
</feature>
<protein>
    <submittedName>
        <fullName evidence="2">Uncharacterized protein</fullName>
    </submittedName>
</protein>
<evidence type="ECO:0000256" key="1">
    <source>
        <dbReference type="SAM" id="SignalP"/>
    </source>
</evidence>
<sequence length="196" mass="21167">MTTAKLLKFAFAALPVVTLAAPAASNPGVTSSLSPRAVIQDCEAGGDYAGTYTDGSGTYTVSDSVRRGIGWKCWNDYYAVNQKTYMAPWVKSTGEIYCTDTSTCSAGLVNGTQYCLTKSTQISASISLAIAEFFTGGLSITSSWDEQNCYSGSIATTCTWDDDACHTVWTQQELVEQVGYKRLRCNRGDGDQTEYH</sequence>
<evidence type="ECO:0000313" key="3">
    <source>
        <dbReference type="Proteomes" id="UP001345013"/>
    </source>
</evidence>
<name>A0ABR0KRF8_9EURO</name>
<reference evidence="2 3" key="1">
    <citation type="submission" date="2023-08" db="EMBL/GenBank/DDBJ databases">
        <title>Black Yeasts Isolated from many extreme environments.</title>
        <authorList>
            <person name="Coleine C."/>
            <person name="Stajich J.E."/>
            <person name="Selbmann L."/>
        </authorList>
    </citation>
    <scope>NUCLEOTIDE SEQUENCE [LARGE SCALE GENOMIC DNA]</scope>
    <source>
        <strain evidence="2 3">CCFEE 5885</strain>
    </source>
</reference>
<dbReference type="Proteomes" id="UP001345013">
    <property type="component" value="Unassembled WGS sequence"/>
</dbReference>
<accession>A0ABR0KRF8</accession>
<dbReference type="EMBL" id="JAVRRG010000001">
    <property type="protein sequence ID" value="KAK5102467.1"/>
    <property type="molecule type" value="Genomic_DNA"/>
</dbReference>
<comment type="caution">
    <text evidence="2">The sequence shown here is derived from an EMBL/GenBank/DDBJ whole genome shotgun (WGS) entry which is preliminary data.</text>
</comment>
<evidence type="ECO:0000313" key="2">
    <source>
        <dbReference type="EMBL" id="KAK5102467.1"/>
    </source>
</evidence>
<keyword evidence="3" id="KW-1185">Reference proteome</keyword>